<dbReference type="EMBL" id="JAHUZN010000010">
    <property type="protein sequence ID" value="KAG8480521.1"/>
    <property type="molecule type" value="Genomic_DNA"/>
</dbReference>
<evidence type="ECO:0000313" key="4">
    <source>
        <dbReference type="Proteomes" id="UP000701853"/>
    </source>
</evidence>
<evidence type="ECO:0000256" key="1">
    <source>
        <dbReference type="SAM" id="MobiDB-lite"/>
    </source>
</evidence>
<sequence length="810" mass="89760">MGLNESYSIVHSQILLIKPLPSVNQAYSLLIQEEGQRHNAEKVSLVSKSTALYSGASNQPVQSKKWFSGTCDYCHIKGYKKETCYKLIGYLVDFKFTKKKGTSANSAIITDTSSNSVSASSVSSRSSQVPVFTLEQYQQILELLEKGSRVQTSVHMAGISFGPSSEDWILNAGATNQMTFDLECLSSPDECDSPSFVQLPNGKTTKIAHVGTYSLTPLLTFSKVLHDLCSGKMMGIGKVKGSLYTFHSPLFSSPKSQSIQSSTGIVHQSSCVHTPQQNGVAEPCYLINLLPTSVLDWKSPFEMLHKRVPDLSHLRVFGCLCFATEPFIPQCVPVSDASGTSSGSLAESPSNFSADQSLAPIASPTASSPPPLRRSSRVSKPPSWLSDFVCSTNPSSFTTLLTVKYNSDGSVERFKARLVAKGYNQREWIDFHDTFSPVAKQVIVHTVIFLVTMFNWPLFQMDVFNAFLQGDLHEEQASRQWNLKLTEVLVDNGYIQSLHDYSLFTKVKGNKIVLLLIYVDDLLITENDGGMVAELKGILHLNFNIKDLGHLKYFLGIEVVRSKEGIVLHQKKYALELIADLGLRGACCASTPLEQNAKYTTADYDKQVQGNTLDGMLEDVTVYQRLIGILLYLTHTRPDITFAVQHLSQFMQAPKKVHYEATLQIVRSITGYCIKLGDSLICWKSKKQNTVSCSSAEAEYRYMASTVAELVWLKGLIEELGIKHEIPAALFCDSQAALQIAANPVFHERTKHIEIDCHFVREKIQKGVVQTSHVSTKDQQADIFSKGLCLAQHDHLVSKLGMKDVYHSPT</sequence>
<feature type="region of interest" description="Disordered" evidence="1">
    <location>
        <begin position="363"/>
        <end position="382"/>
    </location>
</feature>
<keyword evidence="4" id="KW-1185">Reference proteome</keyword>
<dbReference type="CDD" id="cd09272">
    <property type="entry name" value="RNase_HI_RT_Ty1"/>
    <property type="match status" value="1"/>
</dbReference>
<protein>
    <recommendedName>
        <fullName evidence="2">Reverse transcriptase Ty1/copia-type domain-containing protein</fullName>
    </recommendedName>
</protein>
<accession>A0A8J5Y1D2</accession>
<gene>
    <name evidence="3" type="ORF">CXB51_024618</name>
</gene>
<name>A0A8J5Y1D2_9ROSI</name>
<reference evidence="3 4" key="1">
    <citation type="journal article" date="2021" name="bioRxiv">
        <title>The Gossypium anomalum genome as a resource for cotton improvement and evolutionary analysis of hybrid incompatibility.</title>
        <authorList>
            <person name="Grover C.E."/>
            <person name="Yuan D."/>
            <person name="Arick M.A."/>
            <person name="Miller E.R."/>
            <person name="Hu G."/>
            <person name="Peterson D.G."/>
            <person name="Wendel J.F."/>
            <person name="Udall J.A."/>
        </authorList>
    </citation>
    <scope>NUCLEOTIDE SEQUENCE [LARGE SCALE GENOMIC DNA]</scope>
    <source>
        <strain evidence="3">JFW-Udall</strain>
        <tissue evidence="3">Leaf</tissue>
    </source>
</reference>
<organism evidence="3 4">
    <name type="scientific">Gossypium anomalum</name>
    <dbReference type="NCBI Taxonomy" id="47600"/>
    <lineage>
        <taxon>Eukaryota</taxon>
        <taxon>Viridiplantae</taxon>
        <taxon>Streptophyta</taxon>
        <taxon>Embryophyta</taxon>
        <taxon>Tracheophyta</taxon>
        <taxon>Spermatophyta</taxon>
        <taxon>Magnoliopsida</taxon>
        <taxon>eudicotyledons</taxon>
        <taxon>Gunneridae</taxon>
        <taxon>Pentapetalae</taxon>
        <taxon>rosids</taxon>
        <taxon>malvids</taxon>
        <taxon>Malvales</taxon>
        <taxon>Malvaceae</taxon>
        <taxon>Malvoideae</taxon>
        <taxon>Gossypium</taxon>
    </lineage>
</organism>
<dbReference type="InterPro" id="IPR043502">
    <property type="entry name" value="DNA/RNA_pol_sf"/>
</dbReference>
<feature type="domain" description="Reverse transcriptase Ty1/copia-type" evidence="2">
    <location>
        <begin position="475"/>
        <end position="594"/>
    </location>
</feature>
<dbReference type="InterPro" id="IPR012337">
    <property type="entry name" value="RNaseH-like_sf"/>
</dbReference>
<dbReference type="InterPro" id="IPR013103">
    <property type="entry name" value="RVT_2"/>
</dbReference>
<dbReference type="SUPFAM" id="SSF56672">
    <property type="entry name" value="DNA/RNA polymerases"/>
    <property type="match status" value="1"/>
</dbReference>
<dbReference type="PANTHER" id="PTHR11439">
    <property type="entry name" value="GAG-POL-RELATED RETROTRANSPOSON"/>
    <property type="match status" value="1"/>
</dbReference>
<evidence type="ECO:0000313" key="3">
    <source>
        <dbReference type="EMBL" id="KAG8480521.1"/>
    </source>
</evidence>
<evidence type="ECO:0000259" key="2">
    <source>
        <dbReference type="Pfam" id="PF07727"/>
    </source>
</evidence>
<dbReference type="AlphaFoldDB" id="A0A8J5Y1D2"/>
<proteinExistence type="predicted"/>
<dbReference type="Pfam" id="PF07727">
    <property type="entry name" value="RVT_2"/>
    <property type="match status" value="1"/>
</dbReference>
<dbReference type="OrthoDB" id="1105494at2759"/>
<dbReference type="SUPFAM" id="SSF53098">
    <property type="entry name" value="Ribonuclease H-like"/>
    <property type="match status" value="1"/>
</dbReference>
<comment type="caution">
    <text evidence="3">The sequence shown here is derived from an EMBL/GenBank/DDBJ whole genome shotgun (WGS) entry which is preliminary data.</text>
</comment>
<dbReference type="Proteomes" id="UP000701853">
    <property type="component" value="Chromosome 10"/>
</dbReference>
<dbReference type="PANTHER" id="PTHR11439:SF511">
    <property type="match status" value="1"/>
</dbReference>